<dbReference type="Proteomes" id="UP000500870">
    <property type="component" value="Chromosome 3"/>
</dbReference>
<dbReference type="RefSeq" id="WP_177319476.1">
    <property type="nucleotide sequence ID" value="NZ_CP050899.1"/>
</dbReference>
<evidence type="ECO:0000256" key="1">
    <source>
        <dbReference type="SAM" id="Phobius"/>
    </source>
</evidence>
<dbReference type="EMBL" id="CP050899">
    <property type="protein sequence ID" value="QIX25124.1"/>
    <property type="molecule type" value="Genomic_DNA"/>
</dbReference>
<dbReference type="AlphaFoldDB" id="A0A6H0ZYP2"/>
<evidence type="ECO:0008006" key="4">
    <source>
        <dbReference type="Google" id="ProtNLM"/>
    </source>
</evidence>
<organism evidence="2 3">
    <name type="scientific">Agrobacterium pusense</name>
    <dbReference type="NCBI Taxonomy" id="648995"/>
    <lineage>
        <taxon>Bacteria</taxon>
        <taxon>Pseudomonadati</taxon>
        <taxon>Pseudomonadota</taxon>
        <taxon>Alphaproteobacteria</taxon>
        <taxon>Hyphomicrobiales</taxon>
        <taxon>Rhizobiaceae</taxon>
        <taxon>Rhizobium/Agrobacterium group</taxon>
        <taxon>Agrobacterium</taxon>
    </lineage>
</organism>
<feature type="transmembrane region" description="Helical" evidence="1">
    <location>
        <begin position="20"/>
        <end position="38"/>
    </location>
</feature>
<protein>
    <recommendedName>
        <fullName evidence="4">Transmembrane protein</fullName>
    </recommendedName>
</protein>
<gene>
    <name evidence="2" type="ORF">FOB41_27270</name>
</gene>
<proteinExistence type="predicted"/>
<accession>A0A6H0ZYP2</accession>
<feature type="transmembrane region" description="Helical" evidence="1">
    <location>
        <begin position="44"/>
        <end position="68"/>
    </location>
</feature>
<sequence>MLFSGATLILQKWIRQSHRWLGILLTVTILANFASMAFGPTPPVIVYAPLIPLALLVFSGLYMFFLPYMGKPLYPSKE</sequence>
<reference evidence="2 3" key="1">
    <citation type="submission" date="2020-04" db="EMBL/GenBank/DDBJ databases">
        <title>FDA dAtabase for Regulatory Grade micrObial Sequences (FDA-ARGOS): Supporting development and validation of Infectious Disease Dx tests.</title>
        <authorList>
            <person name="Sciortino C."/>
            <person name="Tallon L."/>
            <person name="Sadzewicz L."/>
            <person name="Vavikolanu K."/>
            <person name="Mehta A."/>
            <person name="Aluvathingal J."/>
            <person name="Nadendla S."/>
            <person name="Nandy P."/>
            <person name="Geyer C."/>
            <person name="Yan Y."/>
            <person name="Sichtig H."/>
        </authorList>
    </citation>
    <scope>NUCLEOTIDE SEQUENCE [LARGE SCALE GENOMIC DNA]</scope>
    <source>
        <strain evidence="2 3">FDAARGOS_633</strain>
    </source>
</reference>
<keyword evidence="1" id="KW-0812">Transmembrane</keyword>
<keyword evidence="1" id="KW-1133">Transmembrane helix</keyword>
<evidence type="ECO:0000313" key="2">
    <source>
        <dbReference type="EMBL" id="QIX25124.1"/>
    </source>
</evidence>
<keyword evidence="1" id="KW-0472">Membrane</keyword>
<evidence type="ECO:0000313" key="3">
    <source>
        <dbReference type="Proteomes" id="UP000500870"/>
    </source>
</evidence>
<name>A0A6H0ZYP2_9HYPH</name>